<evidence type="ECO:0000256" key="17">
    <source>
        <dbReference type="RuleBase" id="RU003297"/>
    </source>
</evidence>
<keyword evidence="13 17" id="KW-0830">Ubiquinone</keyword>
<feature type="domain" description="NADH:ubiquinone oxidoreductase chain 4 N-terminal" evidence="19">
    <location>
        <begin position="1"/>
        <end position="101"/>
    </location>
</feature>
<organism evidence="20">
    <name type="scientific">Erianthus versicolor</name>
    <dbReference type="NCBI Taxonomy" id="470935"/>
    <lineage>
        <taxon>Eukaryota</taxon>
        <taxon>Metazoa</taxon>
        <taxon>Ecdysozoa</taxon>
        <taxon>Arthropoda</taxon>
        <taxon>Hexapoda</taxon>
        <taxon>Insecta</taxon>
        <taxon>Pterygota</taxon>
        <taxon>Neoptera</taxon>
        <taxon>Polyneoptera</taxon>
        <taxon>Orthoptera</taxon>
        <taxon>Caelifera</taxon>
        <taxon>Acrididea</taxon>
        <taxon>Acridomorpha</taxon>
        <taxon>Eumastacoidea</taxon>
        <taxon>Chorotypidae</taxon>
        <taxon>Erianthinae</taxon>
        <taxon>Erianthus</taxon>
    </lineage>
</organism>
<evidence type="ECO:0000256" key="8">
    <source>
        <dbReference type="ARBA" id="ARBA00022692"/>
    </source>
</evidence>
<evidence type="ECO:0000256" key="15">
    <source>
        <dbReference type="ARBA" id="ARBA00023136"/>
    </source>
</evidence>
<comment type="subcellular location">
    <subcellularLocation>
        <location evidence="2 17">Mitochondrion membrane</location>
        <topology evidence="2 17">Multi-pass membrane protein</topology>
    </subcellularLocation>
</comment>
<keyword evidence="6 17" id="KW-0813">Transport</keyword>
<keyword evidence="15 17" id="KW-0472">Membrane</keyword>
<geneLocation type="mitochondrion" evidence="20"/>
<comment type="catalytic activity">
    <reaction evidence="16 17">
        <text>a ubiquinone + NADH + 5 H(+)(in) = a ubiquinol + NAD(+) + 4 H(+)(out)</text>
        <dbReference type="Rhea" id="RHEA:29091"/>
        <dbReference type="Rhea" id="RHEA-COMP:9565"/>
        <dbReference type="Rhea" id="RHEA-COMP:9566"/>
        <dbReference type="ChEBI" id="CHEBI:15378"/>
        <dbReference type="ChEBI" id="CHEBI:16389"/>
        <dbReference type="ChEBI" id="CHEBI:17976"/>
        <dbReference type="ChEBI" id="CHEBI:57540"/>
        <dbReference type="ChEBI" id="CHEBI:57945"/>
        <dbReference type="EC" id="7.1.1.2"/>
    </reaction>
</comment>
<evidence type="ECO:0000259" key="19">
    <source>
        <dbReference type="Pfam" id="PF01059"/>
    </source>
</evidence>
<dbReference type="GO" id="GO:0003954">
    <property type="term" value="F:NADH dehydrogenase activity"/>
    <property type="evidence" value="ECO:0007669"/>
    <property type="project" value="TreeGrafter"/>
</dbReference>
<feature type="transmembrane region" description="Helical" evidence="17">
    <location>
        <begin position="87"/>
        <end position="105"/>
    </location>
</feature>
<evidence type="ECO:0000256" key="5">
    <source>
        <dbReference type="ARBA" id="ARBA00021006"/>
    </source>
</evidence>
<feature type="transmembrane region" description="Helical" evidence="17">
    <location>
        <begin position="58"/>
        <end position="80"/>
    </location>
</feature>
<feature type="transmembrane region" description="Helical" evidence="17">
    <location>
        <begin position="180"/>
        <end position="203"/>
    </location>
</feature>
<evidence type="ECO:0000256" key="7">
    <source>
        <dbReference type="ARBA" id="ARBA00022660"/>
    </source>
</evidence>
<keyword evidence="14 17" id="KW-0496">Mitochondrion</keyword>
<dbReference type="GO" id="GO:0015990">
    <property type="term" value="P:electron transport coupled proton transport"/>
    <property type="evidence" value="ECO:0007669"/>
    <property type="project" value="TreeGrafter"/>
</dbReference>
<protein>
    <recommendedName>
        <fullName evidence="5 17">NADH-ubiquinone oxidoreductase chain 4</fullName>
        <ecNumber evidence="4 17">7.1.1.2</ecNumber>
    </recommendedName>
</protein>
<comment type="similarity">
    <text evidence="3 17">Belongs to the complex I subunit 4 family.</text>
</comment>
<feature type="transmembrane region" description="Helical" evidence="17">
    <location>
        <begin position="6"/>
        <end position="24"/>
    </location>
</feature>
<evidence type="ECO:0000256" key="6">
    <source>
        <dbReference type="ARBA" id="ARBA00022448"/>
    </source>
</evidence>
<keyword evidence="9" id="KW-1278">Translocase</keyword>
<keyword evidence="11 17" id="KW-1133">Transmembrane helix</keyword>
<evidence type="ECO:0000256" key="11">
    <source>
        <dbReference type="ARBA" id="ARBA00022989"/>
    </source>
</evidence>
<dbReference type="PANTHER" id="PTHR43507">
    <property type="entry name" value="NADH-UBIQUINONE OXIDOREDUCTASE CHAIN 4"/>
    <property type="match status" value="1"/>
</dbReference>
<dbReference type="GO" id="GO:0042773">
    <property type="term" value="P:ATP synthesis coupled electron transport"/>
    <property type="evidence" value="ECO:0007669"/>
    <property type="project" value="InterPro"/>
</dbReference>
<dbReference type="GO" id="GO:0048039">
    <property type="term" value="F:ubiquinone binding"/>
    <property type="evidence" value="ECO:0007669"/>
    <property type="project" value="TreeGrafter"/>
</dbReference>
<evidence type="ECO:0000256" key="3">
    <source>
        <dbReference type="ARBA" id="ARBA00009025"/>
    </source>
</evidence>
<evidence type="ECO:0000256" key="2">
    <source>
        <dbReference type="ARBA" id="ARBA00004225"/>
    </source>
</evidence>
<dbReference type="InterPro" id="IPR001750">
    <property type="entry name" value="ND/Mrp_TM"/>
</dbReference>
<feature type="transmembrane region" description="Helical" evidence="17">
    <location>
        <begin position="111"/>
        <end position="131"/>
    </location>
</feature>
<evidence type="ECO:0000256" key="10">
    <source>
        <dbReference type="ARBA" id="ARBA00022982"/>
    </source>
</evidence>
<keyword evidence="7 17" id="KW-0679">Respiratory chain</keyword>
<comment type="function">
    <text evidence="1">Core subunit of the mitochondrial membrane respiratory chain NADH dehydrogenase (Complex I) that is believed to belong to the minimal assembly required for catalysis. Complex I functions in the transfer of electrons from NADH to the respiratory chain. The immediate electron acceptor for the enzyme is believed to be ubiquinone.</text>
</comment>
<dbReference type="InterPro" id="IPR003918">
    <property type="entry name" value="NADH_UbQ_OxRdtase"/>
</dbReference>
<sequence length="443" mass="52054">MLKFILFIVFLMPLCLMINSWWIIHSLMFIMIFMFILQNVGLEYFCFGYFFGMDLFSYLFILLSMWICVLMLTSSFSVLLGFYYFRFFLFVVLFLLLMLLLSFYSLSIFSFYLFFESSIIPTLLLIIGWGYQPERLQAGIYLFFYTLFASLPLLLLLMSVYYFVGYMYMPLFVDLYSPYFFVYLFMIMAFLLKIPLFVFHIWLPKAHVEAPVSGSMILDGVLLKLGIYGKGNDMSNLCLYRILLNYLMLQLKLIGGETGSLTWVRHSEISKTNKGISPKKLWSVMGGLVTSPMGSWVLWFLTEDQGLGPPENLFCQIWFSTERVHLFGEMLKVKGNNNLSLLKKNFKWEFQKNRSPLPLTLGGSKNNKKELFLDLNNKGLFNFFNHFKWLGPQFILILMSNSVLMIRVLIHFLKVVTWNTIYYKTMDSLGPFFFKMGFIFILI</sequence>
<feature type="transmembrane region" description="Helical" evidence="17">
    <location>
        <begin position="281"/>
        <end position="301"/>
    </location>
</feature>
<name>K9LKL1_9ORTH</name>
<evidence type="ECO:0000313" key="20">
    <source>
        <dbReference type="EMBL" id="AFK75964.1"/>
    </source>
</evidence>
<dbReference type="EC" id="7.1.1.2" evidence="4 17"/>
<dbReference type="EMBL" id="JQ975394">
    <property type="protein sequence ID" value="AFK75964.1"/>
    <property type="molecule type" value="Genomic_DNA"/>
</dbReference>
<dbReference type="Pfam" id="PF01059">
    <property type="entry name" value="Oxidored_q5_N"/>
    <property type="match status" value="1"/>
</dbReference>
<dbReference type="PANTHER" id="PTHR43507:SF20">
    <property type="entry name" value="NADH-UBIQUINONE OXIDOREDUCTASE CHAIN 4"/>
    <property type="match status" value="1"/>
</dbReference>
<reference evidence="20" key="1">
    <citation type="submission" date="2012-04" db="EMBL/GenBank/DDBJ databases">
        <title>The mitochondrial genomes of Erianthus versicolor.</title>
        <authorList>
            <person name="Wei S.Z."/>
            <person name="Huang Y."/>
        </authorList>
    </citation>
    <scope>NUCLEOTIDE SEQUENCE</scope>
</reference>
<dbReference type="InterPro" id="IPR000260">
    <property type="entry name" value="NADH4_N"/>
</dbReference>
<dbReference type="Pfam" id="PF00361">
    <property type="entry name" value="Proton_antipo_M"/>
    <property type="match status" value="1"/>
</dbReference>
<evidence type="ECO:0000256" key="16">
    <source>
        <dbReference type="ARBA" id="ARBA00049551"/>
    </source>
</evidence>
<keyword evidence="8 17" id="KW-0812">Transmembrane</keyword>
<accession>K9LKL1</accession>
<evidence type="ECO:0000256" key="14">
    <source>
        <dbReference type="ARBA" id="ARBA00023128"/>
    </source>
</evidence>
<keyword evidence="12 17" id="KW-0520">NAD</keyword>
<feature type="domain" description="NADH:quinone oxidoreductase/Mrp antiporter transmembrane" evidence="18">
    <location>
        <begin position="106"/>
        <end position="260"/>
    </location>
</feature>
<proteinExistence type="inferred from homology"/>
<keyword evidence="10 17" id="KW-0249">Electron transport</keyword>
<dbReference type="GO" id="GO:0008137">
    <property type="term" value="F:NADH dehydrogenase (ubiquinone) activity"/>
    <property type="evidence" value="ECO:0007669"/>
    <property type="project" value="UniProtKB-UniRule"/>
</dbReference>
<dbReference type="GO" id="GO:0031966">
    <property type="term" value="C:mitochondrial membrane"/>
    <property type="evidence" value="ECO:0007669"/>
    <property type="project" value="UniProtKB-SubCell"/>
</dbReference>
<evidence type="ECO:0000256" key="12">
    <source>
        <dbReference type="ARBA" id="ARBA00023027"/>
    </source>
</evidence>
<feature type="transmembrane region" description="Helical" evidence="17">
    <location>
        <begin position="389"/>
        <end position="409"/>
    </location>
</feature>
<evidence type="ECO:0000256" key="13">
    <source>
        <dbReference type="ARBA" id="ARBA00023075"/>
    </source>
</evidence>
<gene>
    <name evidence="20" type="primary">nad4</name>
</gene>
<comment type="function">
    <text evidence="17">Core subunit of the mitochondrial membrane respiratory chain NADH dehydrogenase (Complex I) which catalyzes electron transfer from NADH through the respiratory chain, using ubiquinone as an electron acceptor. Essential for the catalytic activity and assembly of complex I.</text>
</comment>
<evidence type="ECO:0000259" key="18">
    <source>
        <dbReference type="Pfam" id="PF00361"/>
    </source>
</evidence>
<feature type="transmembrane region" description="Helical" evidence="17">
    <location>
        <begin position="143"/>
        <end position="168"/>
    </location>
</feature>
<evidence type="ECO:0000256" key="9">
    <source>
        <dbReference type="ARBA" id="ARBA00022967"/>
    </source>
</evidence>
<dbReference type="AlphaFoldDB" id="K9LKL1"/>
<dbReference type="PRINTS" id="PR01437">
    <property type="entry name" value="NUOXDRDTASE4"/>
</dbReference>
<evidence type="ECO:0000256" key="4">
    <source>
        <dbReference type="ARBA" id="ARBA00012944"/>
    </source>
</evidence>
<feature type="transmembrane region" description="Helical" evidence="17">
    <location>
        <begin position="31"/>
        <end position="52"/>
    </location>
</feature>
<evidence type="ECO:0000256" key="1">
    <source>
        <dbReference type="ARBA" id="ARBA00003257"/>
    </source>
</evidence>